<evidence type="ECO:0000313" key="2">
    <source>
        <dbReference type="Proteomes" id="UP000494040"/>
    </source>
</evidence>
<organism evidence="1 2">
    <name type="scientific">Cimex lectularius</name>
    <name type="common">Bed bug</name>
    <name type="synonym">Acanthia lectularia</name>
    <dbReference type="NCBI Taxonomy" id="79782"/>
    <lineage>
        <taxon>Eukaryota</taxon>
        <taxon>Metazoa</taxon>
        <taxon>Ecdysozoa</taxon>
        <taxon>Arthropoda</taxon>
        <taxon>Hexapoda</taxon>
        <taxon>Insecta</taxon>
        <taxon>Pterygota</taxon>
        <taxon>Neoptera</taxon>
        <taxon>Paraneoptera</taxon>
        <taxon>Hemiptera</taxon>
        <taxon>Heteroptera</taxon>
        <taxon>Panheteroptera</taxon>
        <taxon>Cimicomorpha</taxon>
        <taxon>Cimicidae</taxon>
        <taxon>Cimex</taxon>
    </lineage>
</organism>
<sequence length="278" mass="32907">MTQDDKDDDILFHQRPQVRDRTPPLLFNKTVFEESDLDKIVSELQETESFTKLYIEKLGKCDIPFCLYPNAQCVRPSSGVIFKPKLTEHIAAYLMTACETHAFEMLDKIIEGTKEQKFPCRLFLYDLVKLAVRLKLKPNQLMYLMEIFMDGMKMFFTCRNTTQHEMEQYYEERIINHSVNIAGKGTKYFSTGQVEEITKLFGRFIRLMPLIHIYFYKPIVLKWTLPLYQPSDNKDCISDTHLRFIPSPENNENMLMDNMPKLFPFQQKLSNCQEYLEE</sequence>
<keyword evidence="2" id="KW-1185">Reference proteome</keyword>
<gene>
    <name evidence="1" type="primary">106670146</name>
</gene>
<protein>
    <submittedName>
        <fullName evidence="1">Uncharacterized protein</fullName>
    </submittedName>
</protein>
<reference evidence="1" key="1">
    <citation type="submission" date="2022-01" db="UniProtKB">
        <authorList>
            <consortium name="EnsemblMetazoa"/>
        </authorList>
    </citation>
    <scope>IDENTIFICATION</scope>
</reference>
<dbReference type="Proteomes" id="UP000494040">
    <property type="component" value="Unassembled WGS sequence"/>
</dbReference>
<name>A0A8I6S285_CIMLE</name>
<dbReference type="OrthoDB" id="10414780at2759"/>
<dbReference type="AlphaFoldDB" id="A0A8I6S285"/>
<accession>A0A8I6S285</accession>
<evidence type="ECO:0000313" key="1">
    <source>
        <dbReference type="EnsemblMetazoa" id="XP_014255712.1"/>
    </source>
</evidence>
<dbReference type="EnsemblMetazoa" id="XM_014400226.1">
    <property type="protein sequence ID" value="XP_014255712.1"/>
    <property type="gene ID" value="LOC106670146"/>
</dbReference>
<dbReference type="KEGG" id="clec:106670146"/>
<proteinExistence type="predicted"/>